<reference evidence="2" key="2">
    <citation type="journal article" date="2020" name="Nat. Commun.">
        <title>Large-scale genome sequencing of mycorrhizal fungi provides insights into the early evolution of symbiotic traits.</title>
        <authorList>
            <person name="Miyauchi S."/>
            <person name="Kiss E."/>
            <person name="Kuo A."/>
            <person name="Drula E."/>
            <person name="Kohler A."/>
            <person name="Sanchez-Garcia M."/>
            <person name="Morin E."/>
            <person name="Andreopoulos B."/>
            <person name="Barry K.W."/>
            <person name="Bonito G."/>
            <person name="Buee M."/>
            <person name="Carver A."/>
            <person name="Chen C."/>
            <person name="Cichocki N."/>
            <person name="Clum A."/>
            <person name="Culley D."/>
            <person name="Crous P.W."/>
            <person name="Fauchery L."/>
            <person name="Girlanda M."/>
            <person name="Hayes R.D."/>
            <person name="Keri Z."/>
            <person name="LaButti K."/>
            <person name="Lipzen A."/>
            <person name="Lombard V."/>
            <person name="Magnuson J."/>
            <person name="Maillard F."/>
            <person name="Murat C."/>
            <person name="Nolan M."/>
            <person name="Ohm R.A."/>
            <person name="Pangilinan J."/>
            <person name="Pereira M.F."/>
            <person name="Perotto S."/>
            <person name="Peter M."/>
            <person name="Pfister S."/>
            <person name="Riley R."/>
            <person name="Sitrit Y."/>
            <person name="Stielow J.B."/>
            <person name="Szollosi G."/>
            <person name="Zifcakova L."/>
            <person name="Stursova M."/>
            <person name="Spatafora J.W."/>
            <person name="Tedersoo L."/>
            <person name="Vaario L.M."/>
            <person name="Yamada A."/>
            <person name="Yan M."/>
            <person name="Wang P."/>
            <person name="Xu J."/>
            <person name="Bruns T."/>
            <person name="Baldrian P."/>
            <person name="Vilgalys R."/>
            <person name="Dunand C."/>
            <person name="Henrissat B."/>
            <person name="Grigoriev I.V."/>
            <person name="Hibbett D."/>
            <person name="Nagy L.G."/>
            <person name="Martin F.M."/>
        </authorList>
    </citation>
    <scope>NUCLEOTIDE SEQUENCE</scope>
    <source>
        <strain evidence="2">BED1</strain>
    </source>
</reference>
<comment type="caution">
    <text evidence="2">The sequence shown here is derived from an EMBL/GenBank/DDBJ whole genome shotgun (WGS) entry which is preliminary data.</text>
</comment>
<evidence type="ECO:0000313" key="2">
    <source>
        <dbReference type="EMBL" id="KAF8443149.1"/>
    </source>
</evidence>
<dbReference type="Proteomes" id="UP001194468">
    <property type="component" value="Unassembled WGS sequence"/>
</dbReference>
<organism evidence="2 3">
    <name type="scientific">Boletus edulis BED1</name>
    <dbReference type="NCBI Taxonomy" id="1328754"/>
    <lineage>
        <taxon>Eukaryota</taxon>
        <taxon>Fungi</taxon>
        <taxon>Dikarya</taxon>
        <taxon>Basidiomycota</taxon>
        <taxon>Agaricomycotina</taxon>
        <taxon>Agaricomycetes</taxon>
        <taxon>Agaricomycetidae</taxon>
        <taxon>Boletales</taxon>
        <taxon>Boletineae</taxon>
        <taxon>Boletaceae</taxon>
        <taxon>Boletoideae</taxon>
        <taxon>Boletus</taxon>
    </lineage>
</organism>
<dbReference type="AlphaFoldDB" id="A0AAD4GHS1"/>
<feature type="compositionally biased region" description="Basic and acidic residues" evidence="1">
    <location>
        <begin position="23"/>
        <end position="32"/>
    </location>
</feature>
<sequence>MWASSSKQRASDSSPPRKNKMQSQREYRSKEMDGFSELREALLLVDPFDTPLGRDATRHQLLMTAAKKLRNLADENQKLVFQLSAMPTSELHEPEIDVSRGMATQNAATTGDICQSTQEYNMEHLLFMASELIPPRPDYKNTTPIWPQSPPPFHSHGQRPYDMASGSPYQGHPAKDVWRFQ</sequence>
<name>A0AAD4GHS1_BOLED</name>
<evidence type="ECO:0000313" key="3">
    <source>
        <dbReference type="Proteomes" id="UP001194468"/>
    </source>
</evidence>
<feature type="region of interest" description="Disordered" evidence="1">
    <location>
        <begin position="1"/>
        <end position="32"/>
    </location>
</feature>
<feature type="region of interest" description="Disordered" evidence="1">
    <location>
        <begin position="146"/>
        <end position="181"/>
    </location>
</feature>
<gene>
    <name evidence="2" type="ORF">L210DRAFT_3759484</name>
</gene>
<proteinExistence type="predicted"/>
<feature type="compositionally biased region" description="Low complexity" evidence="1">
    <location>
        <begin position="1"/>
        <end position="14"/>
    </location>
</feature>
<protein>
    <recommendedName>
        <fullName evidence="4">BHLH domain-containing protein</fullName>
    </recommendedName>
</protein>
<accession>A0AAD4GHS1</accession>
<evidence type="ECO:0000256" key="1">
    <source>
        <dbReference type="SAM" id="MobiDB-lite"/>
    </source>
</evidence>
<dbReference type="EMBL" id="WHUW01000008">
    <property type="protein sequence ID" value="KAF8443149.1"/>
    <property type="molecule type" value="Genomic_DNA"/>
</dbReference>
<reference evidence="2" key="1">
    <citation type="submission" date="2019-10" db="EMBL/GenBank/DDBJ databases">
        <authorList>
            <consortium name="DOE Joint Genome Institute"/>
            <person name="Kuo A."/>
            <person name="Miyauchi S."/>
            <person name="Kiss E."/>
            <person name="Drula E."/>
            <person name="Kohler A."/>
            <person name="Sanchez-Garcia M."/>
            <person name="Andreopoulos B."/>
            <person name="Barry K.W."/>
            <person name="Bonito G."/>
            <person name="Buee M."/>
            <person name="Carver A."/>
            <person name="Chen C."/>
            <person name="Cichocki N."/>
            <person name="Clum A."/>
            <person name="Culley D."/>
            <person name="Crous P.W."/>
            <person name="Fauchery L."/>
            <person name="Girlanda M."/>
            <person name="Hayes R."/>
            <person name="Keri Z."/>
            <person name="LaButti K."/>
            <person name="Lipzen A."/>
            <person name="Lombard V."/>
            <person name="Magnuson J."/>
            <person name="Maillard F."/>
            <person name="Morin E."/>
            <person name="Murat C."/>
            <person name="Nolan M."/>
            <person name="Ohm R."/>
            <person name="Pangilinan J."/>
            <person name="Pereira M."/>
            <person name="Perotto S."/>
            <person name="Peter M."/>
            <person name="Riley R."/>
            <person name="Sitrit Y."/>
            <person name="Stielow B."/>
            <person name="Szollosi G."/>
            <person name="Zifcakova L."/>
            <person name="Stursova M."/>
            <person name="Spatafora J.W."/>
            <person name="Tedersoo L."/>
            <person name="Vaario L.-M."/>
            <person name="Yamada A."/>
            <person name="Yan M."/>
            <person name="Wang P."/>
            <person name="Xu J."/>
            <person name="Bruns T."/>
            <person name="Baldrian P."/>
            <person name="Vilgalys R."/>
            <person name="Henrissat B."/>
            <person name="Grigoriev I.V."/>
            <person name="Hibbett D."/>
            <person name="Nagy L.G."/>
            <person name="Martin F.M."/>
        </authorList>
    </citation>
    <scope>NUCLEOTIDE SEQUENCE</scope>
    <source>
        <strain evidence="2">BED1</strain>
    </source>
</reference>
<evidence type="ECO:0008006" key="4">
    <source>
        <dbReference type="Google" id="ProtNLM"/>
    </source>
</evidence>
<keyword evidence="3" id="KW-1185">Reference proteome</keyword>